<keyword evidence="1" id="KW-0175">Coiled coil</keyword>
<accession>A0A3S5B478</accession>
<feature type="domain" description="DUF3298" evidence="3">
    <location>
        <begin position="229"/>
        <end position="303"/>
    </location>
</feature>
<evidence type="ECO:0000256" key="1">
    <source>
        <dbReference type="SAM" id="Coils"/>
    </source>
</evidence>
<evidence type="ECO:0000313" key="5">
    <source>
        <dbReference type="Proteomes" id="UP000271188"/>
    </source>
</evidence>
<dbReference type="InterPro" id="IPR021729">
    <property type="entry name" value="DUF3298"/>
</dbReference>
<feature type="signal peptide" evidence="2">
    <location>
        <begin position="1"/>
        <end position="18"/>
    </location>
</feature>
<gene>
    <name evidence="4" type="ORF">NCTC10643_00894</name>
</gene>
<keyword evidence="2" id="KW-0732">Signal</keyword>
<feature type="coiled-coil region" evidence="1">
    <location>
        <begin position="28"/>
        <end position="86"/>
    </location>
</feature>
<reference evidence="4" key="1">
    <citation type="submission" date="2018-12" db="EMBL/GenBank/DDBJ databases">
        <authorList>
            <consortium name="Pathogen Informatics"/>
        </authorList>
    </citation>
    <scope>NUCLEOTIDE SEQUENCE [LARGE SCALE GENOMIC DNA]</scope>
    <source>
        <strain evidence="4">NCTC10643</strain>
    </source>
</reference>
<dbReference type="Gene3D" id="3.90.640.20">
    <property type="entry name" value="Heat-shock cognate protein, ATPase"/>
    <property type="match status" value="1"/>
</dbReference>
<evidence type="ECO:0000313" key="4">
    <source>
        <dbReference type="EMBL" id="VEI76522.1"/>
    </source>
</evidence>
<organism evidence="4 5">
    <name type="scientific">Mannheimia haemolytica</name>
    <name type="common">Pasteurella haemolytica</name>
    <dbReference type="NCBI Taxonomy" id="75985"/>
    <lineage>
        <taxon>Bacteria</taxon>
        <taxon>Pseudomonadati</taxon>
        <taxon>Pseudomonadota</taxon>
        <taxon>Gammaproteobacteria</taxon>
        <taxon>Pasteurellales</taxon>
        <taxon>Pasteurellaceae</taxon>
        <taxon>Mannheimia</taxon>
    </lineage>
</organism>
<dbReference type="InterPro" id="IPR037126">
    <property type="entry name" value="PdaC/RsiV-like_sf"/>
</dbReference>
<dbReference type="Proteomes" id="UP000271188">
    <property type="component" value="Chromosome"/>
</dbReference>
<evidence type="ECO:0000259" key="3">
    <source>
        <dbReference type="Pfam" id="PF11738"/>
    </source>
</evidence>
<dbReference type="Pfam" id="PF11738">
    <property type="entry name" value="DUF3298"/>
    <property type="match status" value="1"/>
</dbReference>
<dbReference type="AlphaFoldDB" id="A0A3S5B478"/>
<sequence length="327" mass="37844">MKKSLLALLIGSVFLISACEDGKMTQTVLEAEKQIVQLGNELKSTKDTLEKKDIELTELSNVKAENEKLKAELEKAQKNVALQVEIVKIFDKKEVIKYNNEKKEEYMPEESRIESFVSIPKTNVEWLNQLLLKTIYDPNEEAGRKLQNPTEDDLKKYREEVYQSLVVSAKEEPVIGYEESIHSDFIGQRNNIVTFSVQPYSYSGGAHGLHYTQYINVDLNKKSVIRLDDLVSKQNQAKLKDALWESYAMFRVDENGKYNGFADKKEFRISPEFYFGAYGVVFVYPPYELGPYAEGDVEVNLPWYLVNELFNKDYQRGEKDGFFKREE</sequence>
<dbReference type="Gene3D" id="3.30.565.40">
    <property type="entry name" value="Fervidobacterium nodosum Rt17-B1 like"/>
    <property type="match status" value="1"/>
</dbReference>
<proteinExistence type="predicted"/>
<protein>
    <submittedName>
        <fullName evidence="4">Protein of uncharacterized function (DUF3298)</fullName>
    </submittedName>
</protein>
<dbReference type="PROSITE" id="PS51257">
    <property type="entry name" value="PROKAR_LIPOPROTEIN"/>
    <property type="match status" value="1"/>
</dbReference>
<name>A0A3S5B478_MANHA</name>
<evidence type="ECO:0000256" key="2">
    <source>
        <dbReference type="SAM" id="SignalP"/>
    </source>
</evidence>
<dbReference type="EMBL" id="LR134495">
    <property type="protein sequence ID" value="VEI76522.1"/>
    <property type="molecule type" value="Genomic_DNA"/>
</dbReference>
<feature type="chain" id="PRO_5018769100" evidence="2">
    <location>
        <begin position="19"/>
        <end position="327"/>
    </location>
</feature>
<dbReference type="RefSeq" id="WP_126301667.1">
    <property type="nucleotide sequence ID" value="NZ_LR134495.1"/>
</dbReference>